<dbReference type="AlphaFoldDB" id="A0A836CLN1"/>
<gene>
    <name evidence="1" type="ORF">JKP88DRAFT_296525</name>
</gene>
<accession>A0A836CLN1</accession>
<evidence type="ECO:0000313" key="1">
    <source>
        <dbReference type="EMBL" id="KAG5191125.1"/>
    </source>
</evidence>
<keyword evidence="2" id="KW-1185">Reference proteome</keyword>
<proteinExistence type="predicted"/>
<organism evidence="1 2">
    <name type="scientific">Tribonema minus</name>
    <dbReference type="NCBI Taxonomy" id="303371"/>
    <lineage>
        <taxon>Eukaryota</taxon>
        <taxon>Sar</taxon>
        <taxon>Stramenopiles</taxon>
        <taxon>Ochrophyta</taxon>
        <taxon>PX clade</taxon>
        <taxon>Xanthophyceae</taxon>
        <taxon>Tribonematales</taxon>
        <taxon>Tribonemataceae</taxon>
        <taxon>Tribonema</taxon>
    </lineage>
</organism>
<protein>
    <submittedName>
        <fullName evidence="1">Uncharacterized protein</fullName>
    </submittedName>
</protein>
<dbReference type="EMBL" id="JAFCMP010000023">
    <property type="protein sequence ID" value="KAG5191125.1"/>
    <property type="molecule type" value="Genomic_DNA"/>
</dbReference>
<reference evidence="1" key="1">
    <citation type="submission" date="2021-02" db="EMBL/GenBank/DDBJ databases">
        <title>First Annotated Genome of the Yellow-green Alga Tribonema minus.</title>
        <authorList>
            <person name="Mahan K.M."/>
        </authorList>
    </citation>
    <scope>NUCLEOTIDE SEQUENCE</scope>
    <source>
        <strain evidence="1">UTEX B ZZ1240</strain>
    </source>
</reference>
<name>A0A836CLN1_9STRA</name>
<comment type="caution">
    <text evidence="1">The sequence shown here is derived from an EMBL/GenBank/DDBJ whole genome shotgun (WGS) entry which is preliminary data.</text>
</comment>
<sequence>MQAATGEDAAQGWRAGCSEESVNFLRGLADAVRLRNKYKPVKLRKKVKAEAREALECCEDDGGGGYDCYAVGGAAAQQQQQLESSREARLVPMDGSDCSLTSPRAAAATSSAAAARGMGGGAPRDTQQFSRQLEHNLQHSLETQLVPAAASYAASASYLGGNPLKRPRLSPSSATGFLGLAEHSYLTAVLDDFMYVFSFVDQAVMREALTHLLDGTTLPKPILSGAGADGGAWAAGGDGDGEGRELARFLAKRRDVQAYQAFCAKQAILWAGVATGALLMGSPEDAVAKYCTLAEAQLKECFDSTDEYAADAYMMLAALRVVVLCCAVLVIGGAERCCQGFMHLLLQDHKKYFRYMSFSNNLWTQLPAERRPNLRFVFLLCGMLSHVYGANDARARLVLQSLTEVKDQYLADEAAADWNSATPALLAEIDRVPTVPETAAEARAVAQEARRLALHGAPCCAAEARAAAEEARRLALHGARAAPRHEVMVSKPMKKVARIVLGTFHAKSGTALHEDSVLTDADNMARVHALMSEVYVGTCRRPACSATFRIIVSTWLLVSKLALGRYHEMLEHAEVVLAAIEEMPGLTRMHTNTHKCHFTAVVLRMFRQPAAYARLRRVYNTYSCAAPAVPPYEELTRAHFAACRTPFCSEVCDALWVRLDAYLRSLLDAATAGAALFPGMFSAAPPQPAAAAAPPQLYGLPAAAYGGGGGANPLAMGLGGFAGIHAHTAPAAAAPAPHSWPAAYGGAPLDAAPTLLSAAPPPPPPAPLVKWQLGEGGFSVSAEAQQQLQREDGACGGEGGGLLADNQEGSNSFTSLLATLPDTWMDTDIYADTSILAGGGFGGAAADVDATRC</sequence>
<dbReference type="Proteomes" id="UP000664859">
    <property type="component" value="Unassembled WGS sequence"/>
</dbReference>
<evidence type="ECO:0000313" key="2">
    <source>
        <dbReference type="Proteomes" id="UP000664859"/>
    </source>
</evidence>